<feature type="compositionally biased region" description="Basic residues" evidence="1">
    <location>
        <begin position="22"/>
        <end position="31"/>
    </location>
</feature>
<dbReference type="EMBL" id="SOCP01000001">
    <property type="protein sequence ID" value="TDV57952.1"/>
    <property type="molecule type" value="Genomic_DNA"/>
</dbReference>
<keyword evidence="3" id="KW-1185">Reference proteome</keyword>
<gene>
    <name evidence="2" type="ORF">CLV71_101826</name>
</gene>
<feature type="region of interest" description="Disordered" evidence="1">
    <location>
        <begin position="1"/>
        <end position="31"/>
    </location>
</feature>
<feature type="non-terminal residue" evidence="2">
    <location>
        <position position="1"/>
    </location>
</feature>
<organism evidence="2 3">
    <name type="scientific">Actinophytocola oryzae</name>
    <dbReference type="NCBI Taxonomy" id="502181"/>
    <lineage>
        <taxon>Bacteria</taxon>
        <taxon>Bacillati</taxon>
        <taxon>Actinomycetota</taxon>
        <taxon>Actinomycetes</taxon>
        <taxon>Pseudonocardiales</taxon>
        <taxon>Pseudonocardiaceae</taxon>
    </lineage>
</organism>
<reference evidence="2 3" key="1">
    <citation type="submission" date="2019-03" db="EMBL/GenBank/DDBJ databases">
        <title>Genomic Encyclopedia of Archaeal and Bacterial Type Strains, Phase II (KMG-II): from individual species to whole genera.</title>
        <authorList>
            <person name="Goeker M."/>
        </authorList>
    </citation>
    <scope>NUCLEOTIDE SEQUENCE [LARGE SCALE GENOMIC DNA]</scope>
    <source>
        <strain evidence="2 3">DSM 45499</strain>
    </source>
</reference>
<feature type="compositionally biased region" description="Low complexity" evidence="1">
    <location>
        <begin position="1"/>
        <end position="19"/>
    </location>
</feature>
<protein>
    <submittedName>
        <fullName evidence="2">Uncharacterized protein</fullName>
    </submittedName>
</protein>
<evidence type="ECO:0000313" key="2">
    <source>
        <dbReference type="EMBL" id="TDV57952.1"/>
    </source>
</evidence>
<name>A0A4R7W5T1_9PSEU</name>
<comment type="caution">
    <text evidence="2">The sequence shown here is derived from an EMBL/GenBank/DDBJ whole genome shotgun (WGS) entry which is preliminary data.</text>
</comment>
<dbReference type="AlphaFoldDB" id="A0A4R7W5T1"/>
<evidence type="ECO:0000256" key="1">
    <source>
        <dbReference type="SAM" id="MobiDB-lite"/>
    </source>
</evidence>
<dbReference type="Proteomes" id="UP000294927">
    <property type="component" value="Unassembled WGS sequence"/>
</dbReference>
<evidence type="ECO:0000313" key="3">
    <source>
        <dbReference type="Proteomes" id="UP000294927"/>
    </source>
</evidence>
<proteinExistence type="predicted"/>
<accession>A0A4R7W5T1</accession>
<sequence length="31" mass="3190">DATKPAPAGTTTAPDYAATSKHSQHGKLRLP</sequence>